<evidence type="ECO:0000313" key="2">
    <source>
        <dbReference type="EMBL" id="PMD12259.1"/>
    </source>
</evidence>
<dbReference type="PANTHER" id="PTHR33112">
    <property type="entry name" value="DOMAIN PROTEIN, PUTATIVE-RELATED"/>
    <property type="match status" value="1"/>
</dbReference>
<reference evidence="2 3" key="1">
    <citation type="submission" date="2016-05" db="EMBL/GenBank/DDBJ databases">
        <title>A degradative enzymes factory behind the ericoid mycorrhizal symbiosis.</title>
        <authorList>
            <consortium name="DOE Joint Genome Institute"/>
            <person name="Martino E."/>
            <person name="Morin E."/>
            <person name="Grelet G."/>
            <person name="Kuo A."/>
            <person name="Kohler A."/>
            <person name="Daghino S."/>
            <person name="Barry K."/>
            <person name="Choi C."/>
            <person name="Cichocki N."/>
            <person name="Clum A."/>
            <person name="Copeland A."/>
            <person name="Hainaut M."/>
            <person name="Haridas S."/>
            <person name="Labutti K."/>
            <person name="Lindquist E."/>
            <person name="Lipzen A."/>
            <person name="Khouja H.-R."/>
            <person name="Murat C."/>
            <person name="Ohm R."/>
            <person name="Olson A."/>
            <person name="Spatafora J."/>
            <person name="Veneault-Fourrey C."/>
            <person name="Henrissat B."/>
            <person name="Grigoriev I."/>
            <person name="Martin F."/>
            <person name="Perotto S."/>
        </authorList>
    </citation>
    <scope>NUCLEOTIDE SEQUENCE [LARGE SCALE GENOMIC DNA]</scope>
    <source>
        <strain evidence="2 3">UAMH 7357</strain>
    </source>
</reference>
<evidence type="ECO:0000259" key="1">
    <source>
        <dbReference type="Pfam" id="PF06985"/>
    </source>
</evidence>
<gene>
    <name evidence="2" type="ORF">NA56DRAFT_527501</name>
</gene>
<dbReference type="InterPro" id="IPR010730">
    <property type="entry name" value="HET"/>
</dbReference>
<feature type="non-terminal residue" evidence="2">
    <location>
        <position position="297"/>
    </location>
</feature>
<dbReference type="Pfam" id="PF06985">
    <property type="entry name" value="HET"/>
    <property type="match status" value="1"/>
</dbReference>
<proteinExistence type="predicted"/>
<name>A0A2J6PE39_9HELO</name>
<feature type="non-terminal residue" evidence="2">
    <location>
        <position position="1"/>
    </location>
</feature>
<dbReference type="AlphaFoldDB" id="A0A2J6PE39"/>
<sequence>TFSKISSWLEECCTCHLSCERPTAIPLPSRVLDLSPPRKQRQIRLISGEGKRGQWVALSHAWGGFQPLRTTKETLAVHQAGIKWSELPPTFQDAVIITKTLGFKYLWIDSLCIIQNSPEDWDREAATMASVYGNAAITICAEAAANSQCGIFKSANNRRGIDVRLPANNRAWVLQESLLSPRVIIYTADQVKWSCRTAEKFERGREEGEGYLLGHRKLLRCWYDIVERYGPCNITKAEDRLPAIAGVAKRISALTGFSYLAGLWLEDIVQGLCWFSENGLPQTSSKYLGPTWSWVCM</sequence>
<dbReference type="STRING" id="1745343.A0A2J6PE39"/>
<feature type="domain" description="Heterokaryon incompatibility" evidence="1">
    <location>
        <begin position="55"/>
        <end position="153"/>
    </location>
</feature>
<organism evidence="2 3">
    <name type="scientific">Hyaloscypha hepaticicola</name>
    <dbReference type="NCBI Taxonomy" id="2082293"/>
    <lineage>
        <taxon>Eukaryota</taxon>
        <taxon>Fungi</taxon>
        <taxon>Dikarya</taxon>
        <taxon>Ascomycota</taxon>
        <taxon>Pezizomycotina</taxon>
        <taxon>Leotiomycetes</taxon>
        <taxon>Helotiales</taxon>
        <taxon>Hyaloscyphaceae</taxon>
        <taxon>Hyaloscypha</taxon>
    </lineage>
</organism>
<keyword evidence="3" id="KW-1185">Reference proteome</keyword>
<evidence type="ECO:0000313" key="3">
    <source>
        <dbReference type="Proteomes" id="UP000235672"/>
    </source>
</evidence>
<dbReference type="Proteomes" id="UP000235672">
    <property type="component" value="Unassembled WGS sequence"/>
</dbReference>
<dbReference type="EMBL" id="KZ613557">
    <property type="protein sequence ID" value="PMD12259.1"/>
    <property type="molecule type" value="Genomic_DNA"/>
</dbReference>
<accession>A0A2J6PE39</accession>
<protein>
    <submittedName>
        <fullName evidence="2">HET-domain-containing protein</fullName>
    </submittedName>
</protein>
<dbReference type="OrthoDB" id="3595582at2759"/>
<dbReference type="PANTHER" id="PTHR33112:SF16">
    <property type="entry name" value="HETEROKARYON INCOMPATIBILITY DOMAIN-CONTAINING PROTEIN"/>
    <property type="match status" value="1"/>
</dbReference>